<evidence type="ECO:0000256" key="1">
    <source>
        <dbReference type="ARBA" id="ARBA00004123"/>
    </source>
</evidence>
<dbReference type="AlphaFoldDB" id="A0A179EWE2"/>
<comment type="caution">
    <text evidence="4">The sequence shown here is derived from an EMBL/GenBank/DDBJ whole genome shotgun (WGS) entry which is preliminary data.</text>
</comment>
<name>A0A179EWE2_METCM</name>
<evidence type="ECO:0000313" key="4">
    <source>
        <dbReference type="EMBL" id="OAQ57498.2"/>
    </source>
</evidence>
<dbReference type="Pfam" id="PF11951">
    <property type="entry name" value="Fungal_trans_2"/>
    <property type="match status" value="1"/>
</dbReference>
<dbReference type="GO" id="GO:0005634">
    <property type="term" value="C:nucleus"/>
    <property type="evidence" value="ECO:0007669"/>
    <property type="project" value="UniProtKB-SubCell"/>
</dbReference>
<keyword evidence="2" id="KW-0539">Nucleus</keyword>
<feature type="domain" description="Zn(2)-C6 fungal-type" evidence="3">
    <location>
        <begin position="1"/>
        <end position="28"/>
    </location>
</feature>
<organism evidence="4 5">
    <name type="scientific">Pochonia chlamydosporia 170</name>
    <dbReference type="NCBI Taxonomy" id="1380566"/>
    <lineage>
        <taxon>Eukaryota</taxon>
        <taxon>Fungi</taxon>
        <taxon>Dikarya</taxon>
        <taxon>Ascomycota</taxon>
        <taxon>Pezizomycotina</taxon>
        <taxon>Sordariomycetes</taxon>
        <taxon>Hypocreomycetidae</taxon>
        <taxon>Hypocreales</taxon>
        <taxon>Clavicipitaceae</taxon>
        <taxon>Pochonia</taxon>
    </lineage>
</organism>
<dbReference type="Gene3D" id="4.10.240.10">
    <property type="entry name" value="Zn(2)-C6 fungal-type DNA-binding domain"/>
    <property type="match status" value="1"/>
</dbReference>
<dbReference type="GO" id="GO:0000981">
    <property type="term" value="F:DNA-binding transcription factor activity, RNA polymerase II-specific"/>
    <property type="evidence" value="ECO:0007669"/>
    <property type="project" value="InterPro"/>
</dbReference>
<dbReference type="InterPro" id="IPR001138">
    <property type="entry name" value="Zn2Cys6_DnaBD"/>
</dbReference>
<evidence type="ECO:0000313" key="5">
    <source>
        <dbReference type="Proteomes" id="UP000078397"/>
    </source>
</evidence>
<sequence length="584" mass="64719">MCKRRKKKCDEIKPRCSDCRRLCLTCDWPPEQKYKAKTGSNATDIPVKEIVSCNNNIVVPVSTSSYMVKPMADMKMREMSLRNSPSSMTASCGGNHINYDDQTQHHGSQIGYGDFNPQIYHRTTVTAVASSGGVLSSVAMSAPSGVNDELAPDTGLISATTPYRFDSFKPITNGSPVVSMDSVPPAQSLSIYIPHFMPQLSSSQDRSLLNHYATTVASILSRRASAANPYTSYILPMAQSNDLVLHCILTLSANHWRKLQPHMGDRGLLHKSRATQGLAGILPHIDGISADIALVCSLLLCMTEVFDGTSEGWKLHLEGTKRLLITAQKQRCDVVTGRYKFLLCLARFLDSATTTSTCKPPLIGDEAAEAQALDSWTATPEDEESAIYGIPKVLFHMVDCVNTLAELRSTRVDQTSEAAFRRHATEIERRINNWPHQYSAMSPAGSALESADDDVLHAGLAFEYAIRLRLHQIVEGYELTDPKVGKYVDGILDCAQKIRYGSPLESCMLFPLVMAGGSCWTLEHRLIVQDRLLVMERTCGFGYVYSARDLIERVWSRRDQSEGTGAIVNWERIRCYEMQGLVVF</sequence>
<dbReference type="Proteomes" id="UP000078397">
    <property type="component" value="Unassembled WGS sequence"/>
</dbReference>
<dbReference type="PANTHER" id="PTHR37534:SF46">
    <property type="entry name" value="ZN(II)2CYS6 TRANSCRIPTION FACTOR (EUROFUNG)"/>
    <property type="match status" value="1"/>
</dbReference>
<dbReference type="GO" id="GO:0008270">
    <property type="term" value="F:zinc ion binding"/>
    <property type="evidence" value="ECO:0007669"/>
    <property type="project" value="InterPro"/>
</dbReference>
<comment type="subcellular location">
    <subcellularLocation>
        <location evidence="1">Nucleus</location>
    </subcellularLocation>
</comment>
<evidence type="ECO:0000256" key="2">
    <source>
        <dbReference type="ARBA" id="ARBA00023242"/>
    </source>
</evidence>
<dbReference type="STRING" id="1380566.A0A179EWE2"/>
<dbReference type="OrthoDB" id="3509362at2759"/>
<reference evidence="4 5" key="1">
    <citation type="journal article" date="2016" name="PLoS Pathog.">
        <title>Biosynthesis of antibiotic leucinostatins in bio-control fungus Purpureocillium lilacinum and their inhibition on phytophthora revealed by genome mining.</title>
        <authorList>
            <person name="Wang G."/>
            <person name="Liu Z."/>
            <person name="Lin R."/>
            <person name="Li E."/>
            <person name="Mao Z."/>
            <person name="Ling J."/>
            <person name="Yang Y."/>
            <person name="Yin W.B."/>
            <person name="Xie B."/>
        </authorList>
    </citation>
    <scope>NUCLEOTIDE SEQUENCE [LARGE SCALE GENOMIC DNA]</scope>
    <source>
        <strain evidence="4">170</strain>
    </source>
</reference>
<dbReference type="KEGG" id="pchm:VFPPC_11830"/>
<dbReference type="CDD" id="cd00067">
    <property type="entry name" value="GAL4"/>
    <property type="match status" value="1"/>
</dbReference>
<dbReference type="EMBL" id="LSBJ02000021">
    <property type="protein sequence ID" value="OAQ57498.2"/>
    <property type="molecule type" value="Genomic_DNA"/>
</dbReference>
<keyword evidence="5" id="KW-1185">Reference proteome</keyword>
<dbReference type="PANTHER" id="PTHR37534">
    <property type="entry name" value="TRANSCRIPTIONAL ACTIVATOR PROTEIN UGA3"/>
    <property type="match status" value="1"/>
</dbReference>
<dbReference type="PROSITE" id="PS50048">
    <property type="entry name" value="ZN2_CY6_FUNGAL_2"/>
    <property type="match status" value="1"/>
</dbReference>
<evidence type="ECO:0000259" key="3">
    <source>
        <dbReference type="PROSITE" id="PS50048"/>
    </source>
</evidence>
<dbReference type="InterPro" id="IPR036864">
    <property type="entry name" value="Zn2-C6_fun-type_DNA-bd_sf"/>
</dbReference>
<gene>
    <name evidence="4" type="ORF">VFPPC_11830</name>
</gene>
<dbReference type="RefSeq" id="XP_022283882.1">
    <property type="nucleotide sequence ID" value="XM_022428789.1"/>
</dbReference>
<protein>
    <submittedName>
        <fullName evidence="4">Fungal transcriptional regulatory protein</fullName>
    </submittedName>
</protein>
<proteinExistence type="predicted"/>
<accession>A0A179EWE2</accession>
<dbReference type="GeneID" id="28853888"/>
<dbReference type="InterPro" id="IPR021858">
    <property type="entry name" value="Fun_TF"/>
</dbReference>